<protein>
    <submittedName>
        <fullName evidence="4">GNAT family N-acetyltransferase</fullName>
    </submittedName>
</protein>
<keyword evidence="5" id="KW-1185">Reference proteome</keyword>
<dbReference type="Gene3D" id="3.40.630.30">
    <property type="match status" value="1"/>
</dbReference>
<gene>
    <name evidence="4" type="ORF">ACFOLG_09680</name>
</gene>
<dbReference type="PROSITE" id="PS51186">
    <property type="entry name" value="GNAT"/>
    <property type="match status" value="1"/>
</dbReference>
<dbReference type="SUPFAM" id="SSF55729">
    <property type="entry name" value="Acyl-CoA N-acyltransferases (Nat)"/>
    <property type="match status" value="1"/>
</dbReference>
<comment type="caution">
    <text evidence="4">The sequence shown here is derived from an EMBL/GenBank/DDBJ whole genome shotgun (WGS) entry which is preliminary data.</text>
</comment>
<evidence type="ECO:0000313" key="4">
    <source>
        <dbReference type="EMBL" id="MFC3532458.1"/>
    </source>
</evidence>
<name>A0ABV7RHS9_9NEIS</name>
<evidence type="ECO:0000256" key="2">
    <source>
        <dbReference type="ARBA" id="ARBA00023315"/>
    </source>
</evidence>
<accession>A0ABV7RHS9</accession>
<dbReference type="InterPro" id="IPR000182">
    <property type="entry name" value="GNAT_dom"/>
</dbReference>
<organism evidence="4 5">
    <name type="scientific">Vogesella facilis</name>
    <dbReference type="NCBI Taxonomy" id="1655232"/>
    <lineage>
        <taxon>Bacteria</taxon>
        <taxon>Pseudomonadati</taxon>
        <taxon>Pseudomonadota</taxon>
        <taxon>Betaproteobacteria</taxon>
        <taxon>Neisseriales</taxon>
        <taxon>Chromobacteriaceae</taxon>
        <taxon>Vogesella</taxon>
    </lineage>
</organism>
<proteinExistence type="predicted"/>
<evidence type="ECO:0000313" key="5">
    <source>
        <dbReference type="Proteomes" id="UP001595741"/>
    </source>
</evidence>
<dbReference type="EMBL" id="JBHRXN010000030">
    <property type="protein sequence ID" value="MFC3532458.1"/>
    <property type="molecule type" value="Genomic_DNA"/>
</dbReference>
<evidence type="ECO:0000259" key="3">
    <source>
        <dbReference type="PROSITE" id="PS51186"/>
    </source>
</evidence>
<reference evidence="5" key="1">
    <citation type="journal article" date="2019" name="Int. J. Syst. Evol. Microbiol.">
        <title>The Global Catalogue of Microorganisms (GCM) 10K type strain sequencing project: providing services to taxonomists for standard genome sequencing and annotation.</title>
        <authorList>
            <consortium name="The Broad Institute Genomics Platform"/>
            <consortium name="The Broad Institute Genome Sequencing Center for Infectious Disease"/>
            <person name="Wu L."/>
            <person name="Ma J."/>
        </authorList>
    </citation>
    <scope>NUCLEOTIDE SEQUENCE [LARGE SCALE GENOMIC DNA]</scope>
    <source>
        <strain evidence="5">KCTC 42742</strain>
    </source>
</reference>
<dbReference type="PANTHER" id="PTHR43877">
    <property type="entry name" value="AMINOALKYLPHOSPHONATE N-ACETYLTRANSFERASE-RELATED-RELATED"/>
    <property type="match status" value="1"/>
</dbReference>
<keyword evidence="2" id="KW-0012">Acyltransferase</keyword>
<dbReference type="InterPro" id="IPR016181">
    <property type="entry name" value="Acyl_CoA_acyltransferase"/>
</dbReference>
<dbReference type="RefSeq" id="WP_386091245.1">
    <property type="nucleotide sequence ID" value="NZ_JBHRXN010000030.1"/>
</dbReference>
<keyword evidence="1" id="KW-0808">Transferase</keyword>
<dbReference type="Pfam" id="PF00583">
    <property type="entry name" value="Acetyltransf_1"/>
    <property type="match status" value="1"/>
</dbReference>
<evidence type="ECO:0000256" key="1">
    <source>
        <dbReference type="ARBA" id="ARBA00022679"/>
    </source>
</evidence>
<dbReference type="InterPro" id="IPR050832">
    <property type="entry name" value="Bact_Acetyltransf"/>
</dbReference>
<dbReference type="CDD" id="cd04301">
    <property type="entry name" value="NAT_SF"/>
    <property type="match status" value="1"/>
</dbReference>
<feature type="domain" description="N-acetyltransferase" evidence="3">
    <location>
        <begin position="4"/>
        <end position="160"/>
    </location>
</feature>
<dbReference type="Proteomes" id="UP001595741">
    <property type="component" value="Unassembled WGS sequence"/>
</dbReference>
<sequence>MDKLACRLAGPADVATIRTLLQAAFGPLLGVVSSRPTALDEDAVTLAQRLAQGQLFAIGELMGRAVATACLLPTDSAEVAEIKRVAVLPELQGQGCGQQLLAWLEPLARARGYARLRLSIRRKLPGNLAFYLRCGYVPIGEQPHPRAPDDGIVWLEKVLVCGR</sequence>
<dbReference type="PANTHER" id="PTHR43877:SF2">
    <property type="entry name" value="AMINOALKYLPHOSPHONATE N-ACETYLTRANSFERASE-RELATED"/>
    <property type="match status" value="1"/>
</dbReference>